<feature type="region of interest" description="Disordered" evidence="5">
    <location>
        <begin position="411"/>
        <end position="436"/>
    </location>
</feature>
<evidence type="ECO:0000259" key="6">
    <source>
        <dbReference type="PROSITE" id="PS50865"/>
    </source>
</evidence>
<dbReference type="OrthoDB" id="58233at2759"/>
<evidence type="ECO:0000256" key="2">
    <source>
        <dbReference type="ARBA" id="ARBA00022771"/>
    </source>
</evidence>
<dbReference type="InterPro" id="IPR002893">
    <property type="entry name" value="Znf_MYND"/>
</dbReference>
<evidence type="ECO:0000313" key="8">
    <source>
        <dbReference type="Proteomes" id="UP000789595"/>
    </source>
</evidence>
<evidence type="ECO:0000256" key="1">
    <source>
        <dbReference type="ARBA" id="ARBA00022723"/>
    </source>
</evidence>
<gene>
    <name evidence="7" type="ORF">PECAL_5P15940</name>
</gene>
<dbReference type="PROSITE" id="PS01360">
    <property type="entry name" value="ZF_MYND_1"/>
    <property type="match status" value="1"/>
</dbReference>
<evidence type="ECO:0000313" key="7">
    <source>
        <dbReference type="EMBL" id="CAH0377011.1"/>
    </source>
</evidence>
<keyword evidence="1" id="KW-0479">Metal-binding</keyword>
<reference evidence="7" key="1">
    <citation type="submission" date="2021-11" db="EMBL/GenBank/DDBJ databases">
        <authorList>
            <consortium name="Genoscope - CEA"/>
            <person name="William W."/>
        </authorList>
    </citation>
    <scope>NUCLEOTIDE SEQUENCE</scope>
</reference>
<name>A0A8J2X602_9STRA</name>
<comment type="caution">
    <text evidence="7">The sequence shown here is derived from an EMBL/GenBank/DDBJ whole genome shotgun (WGS) entry which is preliminary data.</text>
</comment>
<dbReference type="SUPFAM" id="SSF52058">
    <property type="entry name" value="L domain-like"/>
    <property type="match status" value="1"/>
</dbReference>
<evidence type="ECO:0000256" key="3">
    <source>
        <dbReference type="ARBA" id="ARBA00022833"/>
    </source>
</evidence>
<evidence type="ECO:0000256" key="4">
    <source>
        <dbReference type="PROSITE-ProRule" id="PRU00134"/>
    </source>
</evidence>
<keyword evidence="8" id="KW-1185">Reference proteome</keyword>
<accession>A0A8J2X602</accession>
<protein>
    <recommendedName>
        <fullName evidence="6">MYND-type domain-containing protein</fullName>
    </recommendedName>
</protein>
<evidence type="ECO:0000256" key="5">
    <source>
        <dbReference type="SAM" id="MobiDB-lite"/>
    </source>
</evidence>
<dbReference type="AlphaFoldDB" id="A0A8J2X602"/>
<keyword evidence="2 4" id="KW-0863">Zinc-finger</keyword>
<dbReference type="Proteomes" id="UP000789595">
    <property type="component" value="Unassembled WGS sequence"/>
</dbReference>
<dbReference type="PANTHER" id="PTHR47186:SF3">
    <property type="entry name" value="OS09G0267800 PROTEIN"/>
    <property type="match status" value="1"/>
</dbReference>
<feature type="domain" description="MYND-type" evidence="6">
    <location>
        <begin position="368"/>
        <end position="410"/>
    </location>
</feature>
<feature type="region of interest" description="Disordered" evidence="5">
    <location>
        <begin position="324"/>
        <end position="350"/>
    </location>
</feature>
<dbReference type="GO" id="GO:0008270">
    <property type="term" value="F:zinc ion binding"/>
    <property type="evidence" value="ECO:0007669"/>
    <property type="project" value="UniProtKB-KW"/>
</dbReference>
<dbReference type="SUPFAM" id="SSF144232">
    <property type="entry name" value="HIT/MYND zinc finger-like"/>
    <property type="match status" value="1"/>
</dbReference>
<dbReference type="Pfam" id="PF01753">
    <property type="entry name" value="zf-MYND"/>
    <property type="match status" value="1"/>
</dbReference>
<keyword evidence="3" id="KW-0862">Zinc</keyword>
<proteinExistence type="predicted"/>
<dbReference type="Gene3D" id="6.10.140.2220">
    <property type="match status" value="1"/>
</dbReference>
<dbReference type="PANTHER" id="PTHR47186">
    <property type="entry name" value="LEUCINE-RICH REPEAT-CONTAINING PROTEIN 57"/>
    <property type="match status" value="1"/>
</dbReference>
<dbReference type="EMBL" id="CAKKNE010000005">
    <property type="protein sequence ID" value="CAH0377011.1"/>
    <property type="molecule type" value="Genomic_DNA"/>
</dbReference>
<organism evidence="7 8">
    <name type="scientific">Pelagomonas calceolata</name>
    <dbReference type="NCBI Taxonomy" id="35677"/>
    <lineage>
        <taxon>Eukaryota</taxon>
        <taxon>Sar</taxon>
        <taxon>Stramenopiles</taxon>
        <taxon>Ochrophyta</taxon>
        <taxon>Pelagophyceae</taxon>
        <taxon>Pelagomonadales</taxon>
        <taxon>Pelagomonadaceae</taxon>
        <taxon>Pelagomonas</taxon>
    </lineage>
</organism>
<dbReference type="Gene3D" id="3.80.10.10">
    <property type="entry name" value="Ribonuclease Inhibitor"/>
    <property type="match status" value="1"/>
</dbReference>
<sequence length="460" mass="49807">MHRCVARACAVCAGALDLTRARQVLPSRIPSGLPQQRPGSVMAPRKKDKAKVAARKHKRAGKDVLREIYDMCPGEAGVTQNGKEFKVLSRKLILLPESLGTLEGLEAVNLSCPQLLELPDTIGGLKALTFLDLSGCESLTKLPAAIGELGALTGLYLEGCSSLAALPDSIGKLGALTTLTLYGCSKLAALPAAIGGLGALTGLSLQSCSSLTALPDAIGELKALTELYLAGCSSLAALPESIGRMSSRLTLTLTDCTSLVALPDTLVEPGTNRPLVLGWNETTVTLDEGTRASVITVPGVTPATDADEAEKWEDLHLMRRKRDEWARDQPEEEHEAEVERKALESWEDEGSLSDTQRPLLRRLRRRVCDTCGRQGTLEVERFPVCYCGARRYCDEECQRVDWLTGHSKTCASGHTFPPGPLGGLRESKKRASDSKEAKECYERFRDLIFSQYPPPADRPR</sequence>
<dbReference type="InterPro" id="IPR032675">
    <property type="entry name" value="LRR_dom_sf"/>
</dbReference>
<dbReference type="PROSITE" id="PS50865">
    <property type="entry name" value="ZF_MYND_2"/>
    <property type="match status" value="1"/>
</dbReference>
<feature type="compositionally biased region" description="Basic and acidic residues" evidence="5">
    <location>
        <begin position="425"/>
        <end position="436"/>
    </location>
</feature>